<dbReference type="RefSeq" id="WP_182382918.1">
    <property type="nucleotide sequence ID" value="NZ_AP026886.1"/>
</dbReference>
<name>A0A7W3C7Z3_ENTAS</name>
<dbReference type="AlphaFoldDB" id="A0A7W3C7Z3"/>
<accession>A0A7W3C7Z3</accession>
<reference evidence="1 2" key="1">
    <citation type="submission" date="2020-06" db="EMBL/GenBank/DDBJ databases">
        <title>REHAB project genomes.</title>
        <authorList>
            <person name="Shaw L.P."/>
        </authorList>
    </citation>
    <scope>NUCLEOTIDE SEQUENCE [LARGE SCALE GENOMIC DNA]</scope>
    <source>
        <strain evidence="1 2">RHBSTW-00074</strain>
    </source>
</reference>
<evidence type="ECO:0000313" key="1">
    <source>
        <dbReference type="EMBL" id="MBA8075944.1"/>
    </source>
</evidence>
<proteinExistence type="predicted"/>
<evidence type="ECO:0000313" key="2">
    <source>
        <dbReference type="Proteomes" id="UP000533461"/>
    </source>
</evidence>
<sequence length="80" mass="8854">MNYITFVDLFASVCAIKKEDFIPQKRRLCGLVLPSAHEEAEPQRAENALRASGDSANSVFIRGALFSPNPENIVVKADYL</sequence>
<organism evidence="1 2">
    <name type="scientific">Enterobacter asburiae</name>
    <dbReference type="NCBI Taxonomy" id="61645"/>
    <lineage>
        <taxon>Bacteria</taxon>
        <taxon>Pseudomonadati</taxon>
        <taxon>Pseudomonadota</taxon>
        <taxon>Gammaproteobacteria</taxon>
        <taxon>Enterobacterales</taxon>
        <taxon>Enterobacteriaceae</taxon>
        <taxon>Enterobacter</taxon>
        <taxon>Enterobacter cloacae complex</taxon>
    </lineage>
</organism>
<comment type="caution">
    <text evidence="1">The sequence shown here is derived from an EMBL/GenBank/DDBJ whole genome shotgun (WGS) entry which is preliminary data.</text>
</comment>
<gene>
    <name evidence="1" type="ORF">HV056_05100</name>
</gene>
<dbReference type="Proteomes" id="UP000533461">
    <property type="component" value="Unassembled WGS sequence"/>
</dbReference>
<dbReference type="EMBL" id="JABXRP010000001">
    <property type="protein sequence ID" value="MBA8075944.1"/>
    <property type="molecule type" value="Genomic_DNA"/>
</dbReference>
<protein>
    <submittedName>
        <fullName evidence="1">Uncharacterized protein</fullName>
    </submittedName>
</protein>